<protein>
    <recommendedName>
        <fullName evidence="6">Thioredoxin</fullName>
    </recommendedName>
</protein>
<dbReference type="STRING" id="1293891.TMES_02260"/>
<evidence type="ECO:0000256" key="5">
    <source>
        <dbReference type="ARBA" id="ARBA00023284"/>
    </source>
</evidence>
<comment type="similarity">
    <text evidence="1">Belongs to the thioredoxin family.</text>
</comment>
<dbReference type="GO" id="GO:0006950">
    <property type="term" value="P:response to stress"/>
    <property type="evidence" value="ECO:0007669"/>
    <property type="project" value="UniProtKB-ARBA"/>
</dbReference>
<evidence type="ECO:0000256" key="2">
    <source>
        <dbReference type="ARBA" id="ARBA00022448"/>
    </source>
</evidence>
<dbReference type="RefSeq" id="WP_085579013.1">
    <property type="nucleotide sequence ID" value="NZ_JFKA01000001.1"/>
</dbReference>
<dbReference type="Pfam" id="PF14559">
    <property type="entry name" value="TPR_19"/>
    <property type="match status" value="1"/>
</dbReference>
<dbReference type="Gene3D" id="1.25.40.10">
    <property type="entry name" value="Tetratricopeptide repeat domain"/>
    <property type="match status" value="1"/>
</dbReference>
<dbReference type="Pfam" id="PF00085">
    <property type="entry name" value="Thioredoxin"/>
    <property type="match status" value="1"/>
</dbReference>
<sequence>MSIILDPNAPTAPAGSGADSGLIKDSGIETFVQDVIEPSMEGPVVVDFWAPWCGPCKTLTPIIEKVTREAGGRVKLVKIDIDQNQELAAQLRIQSVPTVYAFKDGRPIDGFQGAQPESEVRAFFERIAGGPIESPIEMLLEKAHAALAEGDPITAHGLYGNVLEREPDNDTALGGVLRCMVAMGEIENARGFVDDMGDRTRLKTPVAAAISALELAEAGLHNADLDVARANAEANPTNIQTKFDLGIALFAANKREEAVQTMIDIIRTDREWNDDGARTQLIKFFEAWGPMDPASVAGRRALSTVLFV</sequence>
<keyword evidence="2" id="KW-0813">Transport</keyword>
<dbReference type="FunFam" id="3.40.30.10:FF:000001">
    <property type="entry name" value="Thioredoxin"/>
    <property type="match status" value="1"/>
</dbReference>
<dbReference type="PROSITE" id="PS51352">
    <property type="entry name" value="THIOREDOXIN_2"/>
    <property type="match status" value="1"/>
</dbReference>
<dbReference type="PROSITE" id="PS00194">
    <property type="entry name" value="THIOREDOXIN_1"/>
    <property type="match status" value="1"/>
</dbReference>
<dbReference type="PRINTS" id="PR00421">
    <property type="entry name" value="THIOREDOXIN"/>
</dbReference>
<dbReference type="InterPro" id="IPR036249">
    <property type="entry name" value="Thioredoxin-like_sf"/>
</dbReference>
<name>A0A1Y2L431_9PROT</name>
<evidence type="ECO:0000256" key="4">
    <source>
        <dbReference type="ARBA" id="ARBA00023157"/>
    </source>
</evidence>
<dbReference type="SUPFAM" id="SSF52833">
    <property type="entry name" value="Thioredoxin-like"/>
    <property type="match status" value="1"/>
</dbReference>
<keyword evidence="3" id="KW-0249">Electron transport</keyword>
<dbReference type="SUPFAM" id="SSF48452">
    <property type="entry name" value="TPR-like"/>
    <property type="match status" value="1"/>
</dbReference>
<feature type="domain" description="Thioredoxin" evidence="8">
    <location>
        <begin position="3"/>
        <end position="129"/>
    </location>
</feature>
<dbReference type="InterPro" id="IPR011990">
    <property type="entry name" value="TPR-like_helical_dom_sf"/>
</dbReference>
<dbReference type="GO" id="GO:0045454">
    <property type="term" value="P:cell redox homeostasis"/>
    <property type="evidence" value="ECO:0007669"/>
    <property type="project" value="TreeGrafter"/>
</dbReference>
<dbReference type="InterPro" id="IPR017937">
    <property type="entry name" value="Thioredoxin_CS"/>
</dbReference>
<dbReference type="CDD" id="cd02956">
    <property type="entry name" value="ybbN"/>
    <property type="match status" value="1"/>
</dbReference>
<evidence type="ECO:0000256" key="6">
    <source>
        <dbReference type="NCBIfam" id="TIGR01068"/>
    </source>
</evidence>
<dbReference type="Gene3D" id="3.40.30.10">
    <property type="entry name" value="Glutaredoxin"/>
    <property type="match status" value="1"/>
</dbReference>
<evidence type="ECO:0000313" key="10">
    <source>
        <dbReference type="Proteomes" id="UP000193391"/>
    </source>
</evidence>
<feature type="region of interest" description="Disordered" evidence="7">
    <location>
        <begin position="1"/>
        <end position="20"/>
    </location>
</feature>
<dbReference type="PANTHER" id="PTHR45663:SF11">
    <property type="entry name" value="GEO12009P1"/>
    <property type="match status" value="1"/>
</dbReference>
<dbReference type="PANTHER" id="PTHR45663">
    <property type="entry name" value="GEO12009P1"/>
    <property type="match status" value="1"/>
</dbReference>
<evidence type="ECO:0000256" key="3">
    <source>
        <dbReference type="ARBA" id="ARBA00022982"/>
    </source>
</evidence>
<evidence type="ECO:0000256" key="1">
    <source>
        <dbReference type="ARBA" id="ARBA00008987"/>
    </source>
</evidence>
<dbReference type="AlphaFoldDB" id="A0A1Y2L431"/>
<organism evidence="9 10">
    <name type="scientific">Thalassospira mesophila</name>
    <dbReference type="NCBI Taxonomy" id="1293891"/>
    <lineage>
        <taxon>Bacteria</taxon>
        <taxon>Pseudomonadati</taxon>
        <taxon>Pseudomonadota</taxon>
        <taxon>Alphaproteobacteria</taxon>
        <taxon>Rhodospirillales</taxon>
        <taxon>Thalassospiraceae</taxon>
        <taxon>Thalassospira</taxon>
    </lineage>
</organism>
<comment type="caution">
    <text evidence="9">The sequence shown here is derived from an EMBL/GenBank/DDBJ whole genome shotgun (WGS) entry which is preliminary data.</text>
</comment>
<keyword evidence="4" id="KW-1015">Disulfide bond</keyword>
<evidence type="ECO:0000313" key="9">
    <source>
        <dbReference type="EMBL" id="OSQ40596.1"/>
    </source>
</evidence>
<dbReference type="Proteomes" id="UP000193391">
    <property type="component" value="Unassembled WGS sequence"/>
</dbReference>
<evidence type="ECO:0000259" key="8">
    <source>
        <dbReference type="PROSITE" id="PS51352"/>
    </source>
</evidence>
<proteinExistence type="inferred from homology"/>
<dbReference type="InterPro" id="IPR013766">
    <property type="entry name" value="Thioredoxin_domain"/>
</dbReference>
<gene>
    <name evidence="9" type="ORF">TMES_02260</name>
</gene>
<dbReference type="NCBIfam" id="TIGR01068">
    <property type="entry name" value="thioredoxin"/>
    <property type="match status" value="1"/>
</dbReference>
<dbReference type="OrthoDB" id="9790390at2"/>
<dbReference type="Pfam" id="PF14561">
    <property type="entry name" value="TPR_20"/>
    <property type="match status" value="1"/>
</dbReference>
<accession>A0A1Y2L431</accession>
<dbReference type="GO" id="GO:0015035">
    <property type="term" value="F:protein-disulfide reductase activity"/>
    <property type="evidence" value="ECO:0007669"/>
    <property type="project" value="UniProtKB-UniRule"/>
</dbReference>
<dbReference type="EMBL" id="JFKA01000001">
    <property type="protein sequence ID" value="OSQ40596.1"/>
    <property type="molecule type" value="Genomic_DNA"/>
</dbReference>
<keyword evidence="10" id="KW-1185">Reference proteome</keyword>
<evidence type="ECO:0000256" key="7">
    <source>
        <dbReference type="SAM" id="MobiDB-lite"/>
    </source>
</evidence>
<dbReference type="GO" id="GO:0005829">
    <property type="term" value="C:cytosol"/>
    <property type="evidence" value="ECO:0007669"/>
    <property type="project" value="TreeGrafter"/>
</dbReference>
<dbReference type="InterPro" id="IPR005746">
    <property type="entry name" value="Thioredoxin"/>
</dbReference>
<reference evidence="9 10" key="1">
    <citation type="submission" date="2014-03" db="EMBL/GenBank/DDBJ databases">
        <title>The draft genome sequence of Thalassospira mesophila JCM 18969.</title>
        <authorList>
            <person name="Lai Q."/>
            <person name="Shao Z."/>
        </authorList>
    </citation>
    <scope>NUCLEOTIDE SEQUENCE [LARGE SCALE GENOMIC DNA]</scope>
    <source>
        <strain evidence="9 10">JCM 18969</strain>
    </source>
</reference>
<keyword evidence="5" id="KW-0676">Redox-active center</keyword>